<sequence length="261" mass="26813">MARKMMNGIDLQSQRAVNAADASNPTDLVTKQQLDAAVAGLSWKQPVRVATTTNGTLATAFASGQTIDGVTLATSDRILLKDQTTQSQNGIYIVQSSGSPVRATDADSTAELQSATVYVTSGTTNADKAYTQTTDSPTIGSSNIVWAQVGGGTLPTAGNGLTLTGSTLDVGAGTGISVGADTVSIDTSIVPRKYAASIGNGSLTSIAVTHNLGTRDVGVTCYDNSTFEEVLPDVTHTDTNNVTIVFATAPTSNQYRVVVMG</sequence>
<accession>A0ABP8UC68</accession>
<gene>
    <name evidence="1" type="ORF">GCM10023196_035730</name>
</gene>
<organism evidence="1 2">
    <name type="scientific">Actinoallomurus vinaceus</name>
    <dbReference type="NCBI Taxonomy" id="1080074"/>
    <lineage>
        <taxon>Bacteria</taxon>
        <taxon>Bacillati</taxon>
        <taxon>Actinomycetota</taxon>
        <taxon>Actinomycetes</taxon>
        <taxon>Streptosporangiales</taxon>
        <taxon>Thermomonosporaceae</taxon>
        <taxon>Actinoallomurus</taxon>
    </lineage>
</organism>
<name>A0ABP8UC68_9ACTN</name>
<protein>
    <submittedName>
        <fullName evidence="1">Uncharacterized protein</fullName>
    </submittedName>
</protein>
<proteinExistence type="predicted"/>
<dbReference type="RefSeq" id="WP_345431958.1">
    <property type="nucleotide sequence ID" value="NZ_BAABHK010000004.1"/>
</dbReference>
<evidence type="ECO:0000313" key="1">
    <source>
        <dbReference type="EMBL" id="GAA4626648.1"/>
    </source>
</evidence>
<reference evidence="2" key="1">
    <citation type="journal article" date="2019" name="Int. J. Syst. Evol. Microbiol.">
        <title>The Global Catalogue of Microorganisms (GCM) 10K type strain sequencing project: providing services to taxonomists for standard genome sequencing and annotation.</title>
        <authorList>
            <consortium name="The Broad Institute Genomics Platform"/>
            <consortium name="The Broad Institute Genome Sequencing Center for Infectious Disease"/>
            <person name="Wu L."/>
            <person name="Ma J."/>
        </authorList>
    </citation>
    <scope>NUCLEOTIDE SEQUENCE [LARGE SCALE GENOMIC DNA]</scope>
    <source>
        <strain evidence="2">JCM 17939</strain>
    </source>
</reference>
<evidence type="ECO:0000313" key="2">
    <source>
        <dbReference type="Proteomes" id="UP001501442"/>
    </source>
</evidence>
<keyword evidence="2" id="KW-1185">Reference proteome</keyword>
<comment type="caution">
    <text evidence="1">The sequence shown here is derived from an EMBL/GenBank/DDBJ whole genome shotgun (WGS) entry which is preliminary data.</text>
</comment>
<dbReference type="EMBL" id="BAABHK010000004">
    <property type="protein sequence ID" value="GAA4626648.1"/>
    <property type="molecule type" value="Genomic_DNA"/>
</dbReference>
<dbReference type="Proteomes" id="UP001501442">
    <property type="component" value="Unassembled WGS sequence"/>
</dbReference>